<dbReference type="EMBL" id="VLKZ01000003">
    <property type="protein sequence ID" value="TWI57754.1"/>
    <property type="molecule type" value="Genomic_DNA"/>
</dbReference>
<dbReference type="GO" id="GO:0006310">
    <property type="term" value="P:DNA recombination"/>
    <property type="evidence" value="ECO:0007669"/>
    <property type="project" value="UniProtKB-UniRule"/>
</dbReference>
<evidence type="ECO:0000256" key="2">
    <source>
        <dbReference type="ARBA" id="ARBA00021310"/>
    </source>
</evidence>
<evidence type="ECO:0000256" key="6">
    <source>
        <dbReference type="ARBA" id="ARBA00033409"/>
    </source>
</evidence>
<dbReference type="InterPro" id="IPR037278">
    <property type="entry name" value="ARFGAP/RecO"/>
</dbReference>
<keyword evidence="5 7" id="KW-0234">DNA repair</keyword>
<reference evidence="9 10" key="1">
    <citation type="journal article" date="2015" name="Stand. Genomic Sci.">
        <title>Genomic Encyclopedia of Bacterial and Archaeal Type Strains, Phase III: the genomes of soil and plant-associated and newly described type strains.</title>
        <authorList>
            <person name="Whitman W.B."/>
            <person name="Woyke T."/>
            <person name="Klenk H.P."/>
            <person name="Zhou Y."/>
            <person name="Lilburn T.G."/>
            <person name="Beck B.J."/>
            <person name="De Vos P."/>
            <person name="Vandamme P."/>
            <person name="Eisen J.A."/>
            <person name="Garrity G."/>
            <person name="Hugenholtz P."/>
            <person name="Kyrpides N.C."/>
        </authorList>
    </citation>
    <scope>NUCLEOTIDE SEQUENCE [LARGE SCALE GENOMIC DNA]</scope>
    <source>
        <strain evidence="9 10">CGMCC 1.10116</strain>
    </source>
</reference>
<dbReference type="HAMAP" id="MF_00201">
    <property type="entry name" value="RecO"/>
    <property type="match status" value="1"/>
</dbReference>
<dbReference type="Gene3D" id="2.40.50.140">
    <property type="entry name" value="Nucleic acid-binding proteins"/>
    <property type="match status" value="1"/>
</dbReference>
<comment type="function">
    <text evidence="7">Involved in DNA repair and RecF pathway recombination.</text>
</comment>
<dbReference type="SUPFAM" id="SSF57863">
    <property type="entry name" value="ArfGap/RecO-like zinc finger"/>
    <property type="match status" value="1"/>
</dbReference>
<gene>
    <name evidence="7" type="primary">recO</name>
    <name evidence="9" type="ORF">IQ10_01077</name>
</gene>
<keyword evidence="10" id="KW-1185">Reference proteome</keyword>
<keyword evidence="4 7" id="KW-0233">DNA recombination</keyword>
<evidence type="ECO:0000256" key="4">
    <source>
        <dbReference type="ARBA" id="ARBA00023172"/>
    </source>
</evidence>
<evidence type="ECO:0000256" key="7">
    <source>
        <dbReference type="HAMAP-Rule" id="MF_00201"/>
    </source>
</evidence>
<dbReference type="InterPro" id="IPR022572">
    <property type="entry name" value="DNA_rep/recomb_RecO_N"/>
</dbReference>
<dbReference type="InterPro" id="IPR042242">
    <property type="entry name" value="RecO_C"/>
</dbReference>
<organism evidence="9 10">
    <name type="scientific">Halalkalibacter nanhaiisediminis</name>
    <dbReference type="NCBI Taxonomy" id="688079"/>
    <lineage>
        <taxon>Bacteria</taxon>
        <taxon>Bacillati</taxon>
        <taxon>Bacillota</taxon>
        <taxon>Bacilli</taxon>
        <taxon>Bacillales</taxon>
        <taxon>Bacillaceae</taxon>
        <taxon>Halalkalibacter</taxon>
    </lineage>
</organism>
<dbReference type="PANTHER" id="PTHR33991:SF1">
    <property type="entry name" value="DNA REPAIR PROTEIN RECO"/>
    <property type="match status" value="1"/>
</dbReference>
<dbReference type="Pfam" id="PF11967">
    <property type="entry name" value="RecO_N"/>
    <property type="match status" value="1"/>
</dbReference>
<evidence type="ECO:0000256" key="5">
    <source>
        <dbReference type="ARBA" id="ARBA00023204"/>
    </source>
</evidence>
<dbReference type="GO" id="GO:0043590">
    <property type="term" value="C:bacterial nucleoid"/>
    <property type="evidence" value="ECO:0007669"/>
    <property type="project" value="TreeGrafter"/>
</dbReference>
<evidence type="ECO:0000256" key="1">
    <source>
        <dbReference type="ARBA" id="ARBA00007452"/>
    </source>
</evidence>
<dbReference type="InterPro" id="IPR003717">
    <property type="entry name" value="RecO"/>
</dbReference>
<proteinExistence type="inferred from homology"/>
<dbReference type="Gene3D" id="1.20.1440.120">
    <property type="entry name" value="Recombination protein O, C-terminal domain"/>
    <property type="match status" value="1"/>
</dbReference>
<dbReference type="AlphaFoldDB" id="A0A562QLZ0"/>
<keyword evidence="3 7" id="KW-0227">DNA damage</keyword>
<dbReference type="InterPro" id="IPR012340">
    <property type="entry name" value="NA-bd_OB-fold"/>
</dbReference>
<dbReference type="Pfam" id="PF02565">
    <property type="entry name" value="RecO_C"/>
    <property type="match status" value="1"/>
</dbReference>
<comment type="similarity">
    <text evidence="1 7">Belongs to the RecO family.</text>
</comment>
<dbReference type="NCBIfam" id="TIGR00613">
    <property type="entry name" value="reco"/>
    <property type="match status" value="1"/>
</dbReference>
<name>A0A562QLZ0_9BACI</name>
<evidence type="ECO:0000259" key="8">
    <source>
        <dbReference type="Pfam" id="PF11967"/>
    </source>
</evidence>
<comment type="caution">
    <text evidence="9">The sequence shown here is derived from an EMBL/GenBank/DDBJ whole genome shotgun (WGS) entry which is preliminary data.</text>
</comment>
<dbReference type="SUPFAM" id="SSF50249">
    <property type="entry name" value="Nucleic acid-binding proteins"/>
    <property type="match status" value="1"/>
</dbReference>
<accession>A0A562QLZ0</accession>
<protein>
    <recommendedName>
        <fullName evidence="2 7">DNA repair protein RecO</fullName>
    </recommendedName>
    <alternativeName>
        <fullName evidence="6 7">Recombination protein O</fullName>
    </alternativeName>
</protein>
<feature type="domain" description="DNA replication/recombination mediator RecO N-terminal" evidence="8">
    <location>
        <begin position="8"/>
        <end position="84"/>
    </location>
</feature>
<sequence>MCGEKRMMQKVEGIVIRTIDYGESNKIVTLFTRELGKIGVMSRGAKKPKSRLAAVSQLLIYGTFLFQKSQGLGTLNQAEIIDSFRDVRHDLFRASYATYMVEMTDKLTDEKQPNPSLFELLYQMLHYLDEGVDADVLLRIFEMKMLAVAGIRPQLDECVSCGSTEVPVAFSIKDAGFLCKRCVHKDERAYQLSAHLARLLRLFYYFDLERLGQISLKQETKQQLKEIISAYYDEYSGLRLKSKRFLDQLERMDDLR</sequence>
<evidence type="ECO:0000313" key="9">
    <source>
        <dbReference type="EMBL" id="TWI57754.1"/>
    </source>
</evidence>
<evidence type="ECO:0000313" key="10">
    <source>
        <dbReference type="Proteomes" id="UP000315711"/>
    </source>
</evidence>
<dbReference type="PANTHER" id="PTHR33991">
    <property type="entry name" value="DNA REPAIR PROTEIN RECO"/>
    <property type="match status" value="1"/>
</dbReference>
<dbReference type="Proteomes" id="UP000315711">
    <property type="component" value="Unassembled WGS sequence"/>
</dbReference>
<evidence type="ECO:0000256" key="3">
    <source>
        <dbReference type="ARBA" id="ARBA00022763"/>
    </source>
</evidence>
<dbReference type="GO" id="GO:0006302">
    <property type="term" value="P:double-strand break repair"/>
    <property type="evidence" value="ECO:0007669"/>
    <property type="project" value="TreeGrafter"/>
</dbReference>